<sequence length="468" mass="51180">MEHDTAFPDPRPADLSLDRLAGIASDIGREVVDVGGYLEEMTDRTEGLLRQLNAMRKDSGHVLQMNAAVMATIVKAYDQLEATEAAFSEALALTREAGGLGTRVLSWVDTLATRSQDVGSVLEAVQTSNDQVAAIAAQVNMLAINAKIEAARAGELGRGFSVVADAINALSQQTGTAAEQIRDNIERMADWIHTLQGETGQVARDSQVLSAIYATSEDRNRTVEQSFRETVHRMKLVRDDATEAGTALNRFAPQVEQSFDVVKDTAETLSEAHERIADLADMSESMVQTSVLAGGGSEDLTLIRDVQARAARISALFEAALESGRISAADLFDEEYRPVPNSDPEQVTTRFTRLTDTLLADLQEEALDLGDHIVFCAAVDRNGYLPTHNAAFSQPQGDDPVWNMAHCRNRRIFDDRVGLKAGRNRQPFLLQVYRRDMGGGAFAMMKDLSAPITVKGRHWGGLRLAYRF</sequence>
<accession>A0A6L7FXJ9</accession>
<dbReference type="PANTHER" id="PTHR32089">
    <property type="entry name" value="METHYL-ACCEPTING CHEMOTAXIS PROTEIN MCPB"/>
    <property type="match status" value="1"/>
</dbReference>
<dbReference type="PANTHER" id="PTHR32089:SF112">
    <property type="entry name" value="LYSOZYME-LIKE PROTEIN-RELATED"/>
    <property type="match status" value="1"/>
</dbReference>
<name>A0A6L7FXJ9_9RHOB</name>
<proteinExistence type="predicted"/>
<feature type="domain" description="Methyl-accepting transducer" evidence="3">
    <location>
        <begin position="34"/>
        <end position="266"/>
    </location>
</feature>
<comment type="caution">
    <text evidence="4">The sequence shown here is derived from an EMBL/GenBank/DDBJ whole genome shotgun (WGS) entry which is preliminary data.</text>
</comment>
<evidence type="ECO:0000259" key="3">
    <source>
        <dbReference type="PROSITE" id="PS50111"/>
    </source>
</evidence>
<keyword evidence="1 2" id="KW-0807">Transducer</keyword>
<dbReference type="EMBL" id="WUMU01000001">
    <property type="protein sequence ID" value="MXN16485.1"/>
    <property type="molecule type" value="Genomic_DNA"/>
</dbReference>
<dbReference type="Pfam" id="PF00015">
    <property type="entry name" value="MCPsignal"/>
    <property type="match status" value="1"/>
</dbReference>
<dbReference type="AlphaFoldDB" id="A0A6L7FXJ9"/>
<dbReference type="SUPFAM" id="SSF58104">
    <property type="entry name" value="Methyl-accepting chemotaxis protein (MCP) signaling domain"/>
    <property type="match status" value="1"/>
</dbReference>
<reference evidence="4 5" key="1">
    <citation type="submission" date="2019-12" db="EMBL/GenBank/DDBJ databases">
        <authorList>
            <person name="Li M."/>
        </authorList>
    </citation>
    <scope>NUCLEOTIDE SEQUENCE [LARGE SCALE GENOMIC DNA]</scope>
    <source>
        <strain evidence="4 5">GBMRC 2024</strain>
    </source>
</reference>
<protein>
    <recommendedName>
        <fullName evidence="3">Methyl-accepting transducer domain-containing protein</fullName>
    </recommendedName>
</protein>
<dbReference type="Gene3D" id="1.10.287.950">
    <property type="entry name" value="Methyl-accepting chemotaxis protein"/>
    <property type="match status" value="1"/>
</dbReference>
<evidence type="ECO:0000256" key="2">
    <source>
        <dbReference type="PROSITE-ProRule" id="PRU00284"/>
    </source>
</evidence>
<dbReference type="GO" id="GO:0016020">
    <property type="term" value="C:membrane"/>
    <property type="evidence" value="ECO:0007669"/>
    <property type="project" value="InterPro"/>
</dbReference>
<dbReference type="SMART" id="SM00283">
    <property type="entry name" value="MA"/>
    <property type="match status" value="1"/>
</dbReference>
<dbReference type="GO" id="GO:0007165">
    <property type="term" value="P:signal transduction"/>
    <property type="evidence" value="ECO:0007669"/>
    <property type="project" value="UniProtKB-KW"/>
</dbReference>
<keyword evidence="5" id="KW-1185">Reference proteome</keyword>
<evidence type="ECO:0000256" key="1">
    <source>
        <dbReference type="ARBA" id="ARBA00023224"/>
    </source>
</evidence>
<evidence type="ECO:0000313" key="5">
    <source>
        <dbReference type="Proteomes" id="UP000477911"/>
    </source>
</evidence>
<dbReference type="Proteomes" id="UP000477911">
    <property type="component" value="Unassembled WGS sequence"/>
</dbReference>
<dbReference type="PROSITE" id="PS50111">
    <property type="entry name" value="CHEMOTAXIS_TRANSDUC_2"/>
    <property type="match status" value="1"/>
</dbReference>
<evidence type="ECO:0000313" key="4">
    <source>
        <dbReference type="EMBL" id="MXN16485.1"/>
    </source>
</evidence>
<dbReference type="RefSeq" id="WP_160891022.1">
    <property type="nucleotide sequence ID" value="NZ_WUMU01000001.1"/>
</dbReference>
<organism evidence="4 5">
    <name type="scientific">Pseudooceanicola albus</name>
    <dbReference type="NCBI Taxonomy" id="2692189"/>
    <lineage>
        <taxon>Bacteria</taxon>
        <taxon>Pseudomonadati</taxon>
        <taxon>Pseudomonadota</taxon>
        <taxon>Alphaproteobacteria</taxon>
        <taxon>Rhodobacterales</taxon>
        <taxon>Paracoccaceae</taxon>
        <taxon>Pseudooceanicola</taxon>
    </lineage>
</organism>
<gene>
    <name evidence="4" type="ORF">GR170_01455</name>
</gene>
<dbReference type="InterPro" id="IPR004089">
    <property type="entry name" value="MCPsignal_dom"/>
</dbReference>